<dbReference type="Proteomes" id="UP000236199">
    <property type="component" value="Unassembled WGS sequence"/>
</dbReference>
<gene>
    <name evidence="3" type="ORF">X928_06870</name>
</gene>
<keyword evidence="1" id="KW-0812">Transmembrane</keyword>
<feature type="transmembrane region" description="Helical" evidence="1">
    <location>
        <begin position="92"/>
        <end position="113"/>
    </location>
</feature>
<organism evidence="3 4">
    <name type="scientific">Petrotoga miotherma DSM 10691</name>
    <dbReference type="NCBI Taxonomy" id="1434326"/>
    <lineage>
        <taxon>Bacteria</taxon>
        <taxon>Thermotogati</taxon>
        <taxon>Thermotogota</taxon>
        <taxon>Thermotogae</taxon>
        <taxon>Petrotogales</taxon>
        <taxon>Petrotogaceae</taxon>
        <taxon>Petrotoga</taxon>
    </lineage>
</organism>
<evidence type="ECO:0000259" key="2">
    <source>
        <dbReference type="Pfam" id="PF07331"/>
    </source>
</evidence>
<accession>A0A2K1P9Y5</accession>
<dbReference type="OrthoDB" id="47109at2"/>
<feature type="domain" description="DUF1468" evidence="2">
    <location>
        <begin position="11"/>
        <end position="160"/>
    </location>
</feature>
<dbReference type="Pfam" id="PF07331">
    <property type="entry name" value="TctB"/>
    <property type="match status" value="1"/>
</dbReference>
<proteinExistence type="predicted"/>
<keyword evidence="1" id="KW-1133">Transmembrane helix</keyword>
<keyword evidence="1" id="KW-0472">Membrane</keyword>
<keyword evidence="4" id="KW-1185">Reference proteome</keyword>
<comment type="caution">
    <text evidence="3">The sequence shown here is derived from an EMBL/GenBank/DDBJ whole genome shotgun (WGS) entry which is preliminary data.</text>
</comment>
<sequence length="167" mass="18911">MNYKNIVYGSILILLSIIVILISLEFPSYVVRGQELPGPSFFPQVISIFLILIGIYEIILGILQTFKLKKLNEEDLKKEEGVRKTVVTKKGLFNITVVIAGIILFVPFINLVGFKLGLFIFSTILMTTFSVRLLRAVIYSAIVTVIIILIFDYLFKIPFPEGILFSF</sequence>
<evidence type="ECO:0000313" key="3">
    <source>
        <dbReference type="EMBL" id="PNR99604.1"/>
    </source>
</evidence>
<evidence type="ECO:0000256" key="1">
    <source>
        <dbReference type="SAM" id="Phobius"/>
    </source>
</evidence>
<dbReference type="InterPro" id="IPR009936">
    <property type="entry name" value="DUF1468"/>
</dbReference>
<reference evidence="3 4" key="1">
    <citation type="submission" date="2013-12" db="EMBL/GenBank/DDBJ databases">
        <title>Comparative genomics of Petrotoga isolates.</title>
        <authorList>
            <person name="Nesbo C.L."/>
            <person name="Charchuk R."/>
            <person name="Chow K."/>
        </authorList>
    </citation>
    <scope>NUCLEOTIDE SEQUENCE [LARGE SCALE GENOMIC DNA]</scope>
    <source>
        <strain evidence="3 4">DSM 10691</strain>
    </source>
</reference>
<dbReference type="AlphaFoldDB" id="A0A2K1P9Y5"/>
<dbReference type="RefSeq" id="WP_103079030.1">
    <property type="nucleotide sequence ID" value="NZ_AZRM01000031.1"/>
</dbReference>
<feature type="transmembrane region" description="Helical" evidence="1">
    <location>
        <begin position="133"/>
        <end position="155"/>
    </location>
</feature>
<evidence type="ECO:0000313" key="4">
    <source>
        <dbReference type="Proteomes" id="UP000236199"/>
    </source>
</evidence>
<dbReference type="EMBL" id="AZRM01000031">
    <property type="protein sequence ID" value="PNR99604.1"/>
    <property type="molecule type" value="Genomic_DNA"/>
</dbReference>
<name>A0A2K1P9Y5_9BACT</name>
<feature type="transmembrane region" description="Helical" evidence="1">
    <location>
        <begin position="7"/>
        <end position="29"/>
    </location>
</feature>
<protein>
    <recommendedName>
        <fullName evidence="2">DUF1468 domain-containing protein</fullName>
    </recommendedName>
</protein>
<feature type="transmembrane region" description="Helical" evidence="1">
    <location>
        <begin position="41"/>
        <end position="63"/>
    </location>
</feature>